<gene>
    <name evidence="1" type="ORF">chiPu_0016681</name>
</gene>
<name>A0A401T689_CHIPU</name>
<dbReference type="EMBL" id="BEZZ01001127">
    <property type="protein sequence ID" value="GCC38169.1"/>
    <property type="molecule type" value="Genomic_DNA"/>
</dbReference>
<organism evidence="1 2">
    <name type="scientific">Chiloscyllium punctatum</name>
    <name type="common">Brownbanded bambooshark</name>
    <name type="synonym">Hemiscyllium punctatum</name>
    <dbReference type="NCBI Taxonomy" id="137246"/>
    <lineage>
        <taxon>Eukaryota</taxon>
        <taxon>Metazoa</taxon>
        <taxon>Chordata</taxon>
        <taxon>Craniata</taxon>
        <taxon>Vertebrata</taxon>
        <taxon>Chondrichthyes</taxon>
        <taxon>Elasmobranchii</taxon>
        <taxon>Galeomorphii</taxon>
        <taxon>Galeoidea</taxon>
        <taxon>Orectolobiformes</taxon>
        <taxon>Hemiscylliidae</taxon>
        <taxon>Chiloscyllium</taxon>
    </lineage>
</organism>
<comment type="caution">
    <text evidence="1">The sequence shown here is derived from an EMBL/GenBank/DDBJ whole genome shotgun (WGS) entry which is preliminary data.</text>
</comment>
<keyword evidence="2" id="KW-1185">Reference proteome</keyword>
<dbReference type="AlphaFoldDB" id="A0A401T689"/>
<accession>A0A401T689</accession>
<evidence type="ECO:0000313" key="2">
    <source>
        <dbReference type="Proteomes" id="UP000287033"/>
    </source>
</evidence>
<reference evidence="1 2" key="1">
    <citation type="journal article" date="2018" name="Nat. Ecol. Evol.">
        <title>Shark genomes provide insights into elasmobranch evolution and the origin of vertebrates.</title>
        <authorList>
            <person name="Hara Y"/>
            <person name="Yamaguchi K"/>
            <person name="Onimaru K"/>
            <person name="Kadota M"/>
            <person name="Koyanagi M"/>
            <person name="Keeley SD"/>
            <person name="Tatsumi K"/>
            <person name="Tanaka K"/>
            <person name="Motone F"/>
            <person name="Kageyama Y"/>
            <person name="Nozu R"/>
            <person name="Adachi N"/>
            <person name="Nishimura O"/>
            <person name="Nakagawa R"/>
            <person name="Tanegashima C"/>
            <person name="Kiyatake I"/>
            <person name="Matsumoto R"/>
            <person name="Murakumo K"/>
            <person name="Nishida K"/>
            <person name="Terakita A"/>
            <person name="Kuratani S"/>
            <person name="Sato K"/>
            <person name="Hyodo S Kuraku.S."/>
        </authorList>
    </citation>
    <scope>NUCLEOTIDE SEQUENCE [LARGE SCALE GENOMIC DNA]</scope>
</reference>
<sequence length="66" mass="7614">MSEDGRLCTICMIFGKDLQMGNSIQVLHRDLQSQSISSVVHHWVSLAFEWHQKYAFANEKLKPHSV</sequence>
<evidence type="ECO:0000313" key="1">
    <source>
        <dbReference type="EMBL" id="GCC38169.1"/>
    </source>
</evidence>
<dbReference type="Proteomes" id="UP000287033">
    <property type="component" value="Unassembled WGS sequence"/>
</dbReference>
<protein>
    <submittedName>
        <fullName evidence="1">Uncharacterized protein</fullName>
    </submittedName>
</protein>
<proteinExistence type="predicted"/>